<dbReference type="PANTHER" id="PTHR28142">
    <property type="entry name" value="MITOCHONDRIAL INNER MEMBRANE I-AAA PROTEASE SUPERCOMPLEX SUBUNIT MGR3-RELATED"/>
    <property type="match status" value="1"/>
</dbReference>
<proteinExistence type="predicted"/>
<gene>
    <name evidence="2" type="primary">YKL133C</name>
    <name evidence="2" type="ORF">ATY40_BA7501012</name>
</gene>
<dbReference type="PANTHER" id="PTHR28142:SF1">
    <property type="entry name" value="MITOCHONDRIAL INNER MEMBRANE I-AAA PROTEASE SUPERCOMPLEX SUBUNIT MGR3-RELATED"/>
    <property type="match status" value="1"/>
</dbReference>
<dbReference type="InterPro" id="IPR011990">
    <property type="entry name" value="TPR-like_helical_dom_sf"/>
</dbReference>
<dbReference type="Gene3D" id="1.25.40.10">
    <property type="entry name" value="Tetratricopeptide repeat domain"/>
    <property type="match status" value="1"/>
</dbReference>
<protein>
    <submittedName>
        <fullName evidence="2">BA75_01012T0</fullName>
    </submittedName>
</protein>
<dbReference type="GO" id="GO:0031942">
    <property type="term" value="C:i-AAA complex"/>
    <property type="evidence" value="ECO:0007669"/>
    <property type="project" value="TreeGrafter"/>
</dbReference>
<keyword evidence="3" id="KW-1185">Reference proteome</keyword>
<dbReference type="AlphaFoldDB" id="A0A1B2J6A2"/>
<dbReference type="OrthoDB" id="10050400at2759"/>
<sequence>MWRHSRRLAIFRRFYSYHRRKENVWESRLFMASIASVIAGSVSWYYFWPHHTFSTPVAKILRKGLKAESDKGDFDYKSALESYKMGLRQAKEENIPEWSNEYTGIQLKIAQMMEYLHDYGSALLMYKQINSAYLTFLKSDLAEDDAYPELSKPYIILKNLRVSVKIARVLERSNQTENALKVLKHAMMLCSNYAIAKSAKAQGKDLKGVKLVIENNRILVNNNEEIKVERNRENWSPFTFEFFNASDYYVSLCTAYGNLEEAIRERQRGLLFMVLAQVPGGDILLSQYNLGSLLYMKAEQLESLELKYRKDLPRRQEKLERTVTTKNNYLSAATECFETVREMATSLDQKQKKGSTNAVRTSGINENNSIKSKVLWFQVDQTTDDSIALSTYALGVIKLHGGMYKEAEDLLKETMRRASRTNYTELIQETQRELGKLEQERKYGPKLVSASK</sequence>
<accession>A0A1B2J6A2</accession>
<name>A0A1B2J6A2_PICPA</name>
<dbReference type="Proteomes" id="UP000094565">
    <property type="component" value="Chromosome 1"/>
</dbReference>
<feature type="transmembrane region" description="Helical" evidence="1">
    <location>
        <begin position="29"/>
        <end position="48"/>
    </location>
</feature>
<dbReference type="GO" id="GO:0051787">
    <property type="term" value="F:misfolded protein binding"/>
    <property type="evidence" value="ECO:0007669"/>
    <property type="project" value="TreeGrafter"/>
</dbReference>
<organism evidence="2 3">
    <name type="scientific">Komagataella pastoris</name>
    <name type="common">Yeast</name>
    <name type="synonym">Pichia pastoris</name>
    <dbReference type="NCBI Taxonomy" id="4922"/>
    <lineage>
        <taxon>Eukaryota</taxon>
        <taxon>Fungi</taxon>
        <taxon>Dikarya</taxon>
        <taxon>Ascomycota</taxon>
        <taxon>Saccharomycotina</taxon>
        <taxon>Pichiomycetes</taxon>
        <taxon>Pichiales</taxon>
        <taxon>Pichiaceae</taxon>
        <taxon>Komagataella</taxon>
    </lineage>
</organism>
<keyword evidence="1" id="KW-1133">Transmembrane helix</keyword>
<evidence type="ECO:0000256" key="1">
    <source>
        <dbReference type="SAM" id="Phobius"/>
    </source>
</evidence>
<evidence type="ECO:0000313" key="3">
    <source>
        <dbReference type="Proteomes" id="UP000094565"/>
    </source>
</evidence>
<dbReference type="InterPro" id="IPR040201">
    <property type="entry name" value="Mrg3-like"/>
</dbReference>
<dbReference type="SUPFAM" id="SSF48452">
    <property type="entry name" value="TPR-like"/>
    <property type="match status" value="1"/>
</dbReference>
<dbReference type="GO" id="GO:0006515">
    <property type="term" value="P:protein quality control for misfolded or incompletely synthesized proteins"/>
    <property type="evidence" value="ECO:0007669"/>
    <property type="project" value="TreeGrafter"/>
</dbReference>
<dbReference type="EMBL" id="CP014584">
    <property type="protein sequence ID" value="ANZ73524.1"/>
    <property type="molecule type" value="Genomic_DNA"/>
</dbReference>
<dbReference type="CDD" id="cd24145">
    <property type="entry name" value="Mgr3-like"/>
    <property type="match status" value="1"/>
</dbReference>
<evidence type="ECO:0000313" key="2">
    <source>
        <dbReference type="EMBL" id="ANZ73524.1"/>
    </source>
</evidence>
<keyword evidence="1" id="KW-0472">Membrane</keyword>
<reference evidence="2 3" key="1">
    <citation type="submission" date="2016-02" db="EMBL/GenBank/DDBJ databases">
        <title>Comparative genomic and transcriptomic foundation for Pichia pastoris.</title>
        <authorList>
            <person name="Love K.R."/>
            <person name="Shah K.A."/>
            <person name="Whittaker C.A."/>
            <person name="Wu J."/>
            <person name="Bartlett M.C."/>
            <person name="Ma D."/>
            <person name="Leeson R.L."/>
            <person name="Priest M."/>
            <person name="Young S.K."/>
            <person name="Love J.C."/>
        </authorList>
    </citation>
    <scope>NUCLEOTIDE SEQUENCE [LARGE SCALE GENOMIC DNA]</scope>
    <source>
        <strain evidence="2 3">ATCC 28485</strain>
    </source>
</reference>
<keyword evidence="1" id="KW-0812">Transmembrane</keyword>